<protein>
    <submittedName>
        <fullName evidence="1">Uncharacterized protein</fullName>
    </submittedName>
</protein>
<comment type="caution">
    <text evidence="1">The sequence shown here is derived from an EMBL/GenBank/DDBJ whole genome shotgun (WGS) entry which is preliminary data.</text>
</comment>
<name>A0A7Y6QAI4_9HYPH</name>
<sequence length="99" mass="10948">MASVEDCDATGGRHTAHPKGRALLTRDCIDNPHMSSVGRIVAGLGAVWRFRRWIRGNSVAATNGKHGPVKTANKFLQAKYFQNILRLLLIIHANFAINR</sequence>
<proteinExistence type="predicted"/>
<dbReference type="RefSeq" id="WP_176355476.1">
    <property type="nucleotide sequence ID" value="NZ_JABWDU010000008.1"/>
</dbReference>
<gene>
    <name evidence="1" type="ORF">HT585_24820</name>
</gene>
<evidence type="ECO:0000313" key="1">
    <source>
        <dbReference type="EMBL" id="NVD42095.1"/>
    </source>
</evidence>
<organism evidence="1 2">
    <name type="scientific">Ensifer oleiphilus</name>
    <dbReference type="NCBI Taxonomy" id="2742698"/>
    <lineage>
        <taxon>Bacteria</taxon>
        <taxon>Pseudomonadati</taxon>
        <taxon>Pseudomonadota</taxon>
        <taxon>Alphaproteobacteria</taxon>
        <taxon>Hyphomicrobiales</taxon>
        <taxon>Rhizobiaceae</taxon>
        <taxon>Sinorhizobium/Ensifer group</taxon>
        <taxon>Ensifer</taxon>
    </lineage>
</organism>
<accession>A0A7Y6QAI4</accession>
<dbReference type="AlphaFoldDB" id="A0A7Y6QAI4"/>
<dbReference type="EMBL" id="JABWDU010000008">
    <property type="protein sequence ID" value="NVD42095.1"/>
    <property type="molecule type" value="Genomic_DNA"/>
</dbReference>
<dbReference type="Proteomes" id="UP000520198">
    <property type="component" value="Unassembled WGS sequence"/>
</dbReference>
<reference evidence="1 2" key="1">
    <citation type="submission" date="2020-06" db="EMBL/GenBank/DDBJ databases">
        <authorList>
            <person name="Grouzdev D.S."/>
        </authorList>
    </citation>
    <scope>NUCLEOTIDE SEQUENCE [LARGE SCALE GENOMIC DNA]</scope>
    <source>
        <strain evidence="1 2">HO-A22</strain>
    </source>
</reference>
<evidence type="ECO:0000313" key="2">
    <source>
        <dbReference type="Proteomes" id="UP000520198"/>
    </source>
</evidence>
<keyword evidence="2" id="KW-1185">Reference proteome</keyword>